<comment type="caution">
    <text evidence="1">The sequence shown here is derived from an EMBL/GenBank/DDBJ whole genome shotgun (WGS) entry which is preliminary data.</text>
</comment>
<protein>
    <submittedName>
        <fullName evidence="1">Uncharacterized protein</fullName>
    </submittedName>
</protein>
<evidence type="ECO:0000313" key="1">
    <source>
        <dbReference type="EMBL" id="KKL83360.1"/>
    </source>
</evidence>
<proteinExistence type="predicted"/>
<accession>A0A0F9HNW2</accession>
<name>A0A0F9HNW2_9ZZZZ</name>
<dbReference type="AlphaFoldDB" id="A0A0F9HNW2"/>
<reference evidence="1" key="1">
    <citation type="journal article" date="2015" name="Nature">
        <title>Complex archaea that bridge the gap between prokaryotes and eukaryotes.</title>
        <authorList>
            <person name="Spang A."/>
            <person name="Saw J.H."/>
            <person name="Jorgensen S.L."/>
            <person name="Zaremba-Niedzwiedzka K."/>
            <person name="Martijn J."/>
            <person name="Lind A.E."/>
            <person name="van Eijk R."/>
            <person name="Schleper C."/>
            <person name="Guy L."/>
            <person name="Ettema T.J."/>
        </authorList>
    </citation>
    <scope>NUCLEOTIDE SEQUENCE</scope>
</reference>
<gene>
    <name evidence="1" type="ORF">LCGC14_1975510</name>
</gene>
<dbReference type="EMBL" id="LAZR01021999">
    <property type="protein sequence ID" value="KKL83360.1"/>
    <property type="molecule type" value="Genomic_DNA"/>
</dbReference>
<organism evidence="1">
    <name type="scientific">marine sediment metagenome</name>
    <dbReference type="NCBI Taxonomy" id="412755"/>
    <lineage>
        <taxon>unclassified sequences</taxon>
        <taxon>metagenomes</taxon>
        <taxon>ecological metagenomes</taxon>
    </lineage>
</organism>
<feature type="non-terminal residue" evidence="1">
    <location>
        <position position="1"/>
    </location>
</feature>
<sequence length="75" mass="8904">AMLFDISYYTAISHDKNAHLRKFSVIDRTTLKFFGYIGSKKYEISEIINKIQKKLERSKDKNRTGFCFEVHQIKN</sequence>